<gene>
    <name evidence="5" type="ORF">MNBD_NITROSPINAE03-591</name>
</gene>
<dbReference type="PANTHER" id="PTHR44591:SF14">
    <property type="entry name" value="PROTEIN PILG"/>
    <property type="match status" value="1"/>
</dbReference>
<protein>
    <recommendedName>
        <fullName evidence="4">Response regulatory domain-containing protein</fullName>
    </recommendedName>
</protein>
<keyword evidence="2" id="KW-0902">Two-component regulatory system</keyword>
<dbReference type="InterPro" id="IPR050595">
    <property type="entry name" value="Bact_response_regulator"/>
</dbReference>
<evidence type="ECO:0000256" key="3">
    <source>
        <dbReference type="SAM" id="MobiDB-lite"/>
    </source>
</evidence>
<evidence type="ECO:0000256" key="2">
    <source>
        <dbReference type="ARBA" id="ARBA00023012"/>
    </source>
</evidence>
<keyword evidence="1" id="KW-0597">Phosphoprotein</keyword>
<dbReference type="InterPro" id="IPR001789">
    <property type="entry name" value="Sig_transdc_resp-reg_receiver"/>
</dbReference>
<feature type="non-terminal residue" evidence="5">
    <location>
        <position position="414"/>
    </location>
</feature>
<feature type="compositionally biased region" description="Acidic residues" evidence="3">
    <location>
        <begin position="319"/>
        <end position="329"/>
    </location>
</feature>
<dbReference type="EMBL" id="UOGB01000095">
    <property type="protein sequence ID" value="VAX17966.1"/>
    <property type="molecule type" value="Genomic_DNA"/>
</dbReference>
<feature type="region of interest" description="Disordered" evidence="3">
    <location>
        <begin position="310"/>
        <end position="346"/>
    </location>
</feature>
<dbReference type="AlphaFoldDB" id="A0A3B1BHZ1"/>
<dbReference type="SUPFAM" id="SSF52172">
    <property type="entry name" value="CheY-like"/>
    <property type="match status" value="1"/>
</dbReference>
<dbReference type="Gene3D" id="3.40.50.2300">
    <property type="match status" value="1"/>
</dbReference>
<dbReference type="SMART" id="SM00448">
    <property type="entry name" value="REC"/>
    <property type="match status" value="1"/>
</dbReference>
<dbReference type="Pfam" id="PF00072">
    <property type="entry name" value="Response_reg"/>
    <property type="match status" value="1"/>
</dbReference>
<accession>A0A3B1BHZ1</accession>
<organism evidence="5">
    <name type="scientific">hydrothermal vent metagenome</name>
    <dbReference type="NCBI Taxonomy" id="652676"/>
    <lineage>
        <taxon>unclassified sequences</taxon>
        <taxon>metagenomes</taxon>
        <taxon>ecological metagenomes</taxon>
    </lineage>
</organism>
<name>A0A3B1BHZ1_9ZZZZ</name>
<evidence type="ECO:0000256" key="1">
    <source>
        <dbReference type="ARBA" id="ARBA00022553"/>
    </source>
</evidence>
<reference evidence="5" key="1">
    <citation type="submission" date="2018-06" db="EMBL/GenBank/DDBJ databases">
        <authorList>
            <person name="Zhirakovskaya E."/>
        </authorList>
    </citation>
    <scope>NUCLEOTIDE SEQUENCE</scope>
</reference>
<evidence type="ECO:0000313" key="5">
    <source>
        <dbReference type="EMBL" id="VAX17966.1"/>
    </source>
</evidence>
<dbReference type="PANTHER" id="PTHR44591">
    <property type="entry name" value="STRESS RESPONSE REGULATOR PROTEIN 1"/>
    <property type="match status" value="1"/>
</dbReference>
<dbReference type="PROSITE" id="PS50110">
    <property type="entry name" value="RESPONSE_REGULATORY"/>
    <property type="match status" value="1"/>
</dbReference>
<feature type="domain" description="Response regulatory" evidence="4">
    <location>
        <begin position="5"/>
        <end position="121"/>
    </location>
</feature>
<dbReference type="InterPro" id="IPR011006">
    <property type="entry name" value="CheY-like_superfamily"/>
</dbReference>
<evidence type="ECO:0000259" key="4">
    <source>
        <dbReference type="PROSITE" id="PS50110"/>
    </source>
</evidence>
<dbReference type="GO" id="GO:0000160">
    <property type="term" value="P:phosphorelay signal transduction system"/>
    <property type="evidence" value="ECO:0007669"/>
    <property type="project" value="UniProtKB-KW"/>
</dbReference>
<proteinExistence type="predicted"/>
<sequence>MAKQTILVADDSVTLQKVFNLAFEKEDIEVLVAGDGSKALELVREHHPDLVIADVSMPLIDGFELCQTIKEDSSISNIPVFLIVSSLEEFDEKRAEKVGAIGKLEKPFRSEDMVDRVKAVLAASGEDKETDSKPDDAEADTFDEAFDISIDSLMEEADRSVGELSDKNKAAKPFEEKVAPNPVVNRSDVSIVESIMDLTEPIDPEEIDDDGDENLVEIVSDDGDYGSYADPMADSTTSTQLPVDIESAINELESTQFGRESLDTGAPKTGYLGDDVLESEDDIEGELSSEAKEMLAAIENSAESLTAEITGEKEKDLASEDLDSPDEDLSSLPDIIPEAPDEEPSIGGVAKSAMVALDKEAIEKEVNIAVRNSVERQVEEQVESAIKKALAESIDTLVAASVEHGVAQAVEKAM</sequence>